<evidence type="ECO:0000313" key="1">
    <source>
        <dbReference type="EMBL" id="JAE35289.1"/>
    </source>
</evidence>
<dbReference type="EMBL" id="GBRH01162607">
    <property type="protein sequence ID" value="JAE35289.1"/>
    <property type="molecule type" value="Transcribed_RNA"/>
</dbReference>
<organism evidence="1">
    <name type="scientific">Arundo donax</name>
    <name type="common">Giant reed</name>
    <name type="synonym">Donax arundinaceus</name>
    <dbReference type="NCBI Taxonomy" id="35708"/>
    <lineage>
        <taxon>Eukaryota</taxon>
        <taxon>Viridiplantae</taxon>
        <taxon>Streptophyta</taxon>
        <taxon>Embryophyta</taxon>
        <taxon>Tracheophyta</taxon>
        <taxon>Spermatophyta</taxon>
        <taxon>Magnoliopsida</taxon>
        <taxon>Liliopsida</taxon>
        <taxon>Poales</taxon>
        <taxon>Poaceae</taxon>
        <taxon>PACMAD clade</taxon>
        <taxon>Arundinoideae</taxon>
        <taxon>Arundineae</taxon>
        <taxon>Arundo</taxon>
    </lineage>
</organism>
<protein>
    <submittedName>
        <fullName evidence="1">Uncharacterized protein</fullName>
    </submittedName>
</protein>
<dbReference type="AlphaFoldDB" id="A0A0A9HHJ1"/>
<reference evidence="1" key="1">
    <citation type="submission" date="2014-09" db="EMBL/GenBank/DDBJ databases">
        <authorList>
            <person name="Magalhaes I.L.F."/>
            <person name="Oliveira U."/>
            <person name="Santos F.R."/>
            <person name="Vidigal T.H.D.A."/>
            <person name="Brescovit A.D."/>
            <person name="Santos A.J."/>
        </authorList>
    </citation>
    <scope>NUCLEOTIDE SEQUENCE</scope>
    <source>
        <tissue evidence="1">Shoot tissue taken approximately 20 cm above the soil surface</tissue>
    </source>
</reference>
<name>A0A0A9HHJ1_ARUDO</name>
<reference evidence="1" key="2">
    <citation type="journal article" date="2015" name="Data Brief">
        <title>Shoot transcriptome of the giant reed, Arundo donax.</title>
        <authorList>
            <person name="Barrero R.A."/>
            <person name="Guerrero F.D."/>
            <person name="Moolhuijzen P."/>
            <person name="Goolsby J.A."/>
            <person name="Tidwell J."/>
            <person name="Bellgard S.E."/>
            <person name="Bellgard M.I."/>
        </authorList>
    </citation>
    <scope>NUCLEOTIDE SEQUENCE</scope>
    <source>
        <tissue evidence="1">Shoot tissue taken approximately 20 cm above the soil surface</tissue>
    </source>
</reference>
<proteinExistence type="predicted"/>
<sequence>MSQQQCDEKPVVRINIVLLPGSKHCES</sequence>
<accession>A0A0A9HHJ1</accession>